<dbReference type="PANTHER" id="PTHR31942">
    <property type="entry name" value="MLO-LIKE PROTEIN 1"/>
    <property type="match status" value="1"/>
</dbReference>
<evidence type="ECO:0000256" key="9">
    <source>
        <dbReference type="SAM" id="MobiDB-lite"/>
    </source>
</evidence>
<dbReference type="EMBL" id="QGKY02001925">
    <property type="protein sequence ID" value="KAF2549289.1"/>
    <property type="molecule type" value="Genomic_DNA"/>
</dbReference>
<reference evidence="11" key="1">
    <citation type="submission" date="2019-12" db="EMBL/GenBank/DDBJ databases">
        <title>Genome sequencing and annotation of Brassica cretica.</title>
        <authorList>
            <person name="Studholme D.J."/>
            <person name="Sarris P.F."/>
        </authorList>
    </citation>
    <scope>NUCLEOTIDE SEQUENCE</scope>
    <source>
        <strain evidence="11">PFS-102/07</strain>
        <tissue evidence="11">Leaf</tissue>
    </source>
</reference>
<dbReference type="GO" id="GO:0016020">
    <property type="term" value="C:membrane"/>
    <property type="evidence" value="ECO:0007669"/>
    <property type="project" value="UniProtKB-SubCell"/>
</dbReference>
<keyword evidence="3 10" id="KW-0812">Transmembrane</keyword>
<comment type="similarity">
    <text evidence="2">Belongs to the MLO family.</text>
</comment>
<feature type="compositionally biased region" description="Polar residues" evidence="9">
    <location>
        <begin position="331"/>
        <end position="343"/>
    </location>
</feature>
<evidence type="ECO:0000256" key="10">
    <source>
        <dbReference type="SAM" id="Phobius"/>
    </source>
</evidence>
<organism evidence="11">
    <name type="scientific">Brassica cretica</name>
    <name type="common">Mustard</name>
    <dbReference type="NCBI Taxonomy" id="69181"/>
    <lineage>
        <taxon>Eukaryota</taxon>
        <taxon>Viridiplantae</taxon>
        <taxon>Streptophyta</taxon>
        <taxon>Embryophyta</taxon>
        <taxon>Tracheophyta</taxon>
        <taxon>Spermatophyta</taxon>
        <taxon>Magnoliopsida</taxon>
        <taxon>eudicotyledons</taxon>
        <taxon>Gunneridae</taxon>
        <taxon>Pentapetalae</taxon>
        <taxon>rosids</taxon>
        <taxon>malvids</taxon>
        <taxon>Brassicales</taxon>
        <taxon>Brassicaceae</taxon>
        <taxon>Brassiceae</taxon>
        <taxon>Brassica</taxon>
    </lineage>
</organism>
<evidence type="ECO:0008006" key="12">
    <source>
        <dbReference type="Google" id="ProtNLM"/>
    </source>
</evidence>
<evidence type="ECO:0000256" key="1">
    <source>
        <dbReference type="ARBA" id="ARBA00004141"/>
    </source>
</evidence>
<evidence type="ECO:0000256" key="5">
    <source>
        <dbReference type="ARBA" id="ARBA00022860"/>
    </source>
</evidence>
<dbReference type="GO" id="GO:0006952">
    <property type="term" value="P:defense response"/>
    <property type="evidence" value="ECO:0007669"/>
    <property type="project" value="UniProtKB-KW"/>
</dbReference>
<name>A0A8S9GUT1_BRACR</name>
<dbReference type="AlphaFoldDB" id="A0A8S9GUT1"/>
<keyword evidence="4" id="KW-0611">Plant defense</keyword>
<feature type="transmembrane region" description="Helical" evidence="10">
    <location>
        <begin position="97"/>
        <end position="122"/>
    </location>
</feature>
<keyword evidence="8" id="KW-0568">Pathogenesis-related protein</keyword>
<feature type="transmembrane region" description="Helical" evidence="10">
    <location>
        <begin position="163"/>
        <end position="187"/>
    </location>
</feature>
<sequence>ICFFRQFGHSVVRPDYLTLRKGFIMNHHLTLTYDFHSYMIRSMEEEFQKIVGVSGPLWGFVVAFILFNIKDDLHFSRPDDFQHLRRLRRFTGAILRLFGYAIAGSNLYFWLAIIPIALVLFVGAKLQHVIATLVLENAGITEYASGVKLRPRDELFWFKKPELLLSLIHFIQFQNAFELASFFWFWWQFGYNSCFLRNHLLVYLRLILGFAGQFLCSYSTLPLYALVTQMGTNYKAALLPQRVRDTINGWGKATRRRRRHGLYGDDSTIRTETSTIASVEEYDHQVLDDVPETSPAQGTDHELELVKNWEASITVANENSSRVGTPLLQPCASTSPTTFSKLQTETTESLSRSSSLPVKR</sequence>
<feature type="transmembrane region" description="Helical" evidence="10">
    <location>
        <begin position="207"/>
        <end position="227"/>
    </location>
</feature>
<evidence type="ECO:0000256" key="8">
    <source>
        <dbReference type="ARBA" id="ARBA00023265"/>
    </source>
</evidence>
<proteinExistence type="inferred from homology"/>
<evidence type="ECO:0000256" key="7">
    <source>
        <dbReference type="ARBA" id="ARBA00023136"/>
    </source>
</evidence>
<evidence type="ECO:0000256" key="3">
    <source>
        <dbReference type="ARBA" id="ARBA00022692"/>
    </source>
</evidence>
<comment type="caution">
    <text evidence="11">The sequence shown here is derived from an EMBL/GenBank/DDBJ whole genome shotgun (WGS) entry which is preliminary data.</text>
</comment>
<keyword evidence="5" id="KW-0112">Calmodulin-binding</keyword>
<comment type="subcellular location">
    <subcellularLocation>
        <location evidence="1">Membrane</location>
        <topology evidence="1">Multi-pass membrane protein</topology>
    </subcellularLocation>
</comment>
<evidence type="ECO:0000313" key="11">
    <source>
        <dbReference type="EMBL" id="KAF2549289.1"/>
    </source>
</evidence>
<protein>
    <recommendedName>
        <fullName evidence="12">MLO-like protein</fullName>
    </recommendedName>
</protein>
<feature type="compositionally biased region" description="Low complexity" evidence="9">
    <location>
        <begin position="344"/>
        <end position="360"/>
    </location>
</feature>
<feature type="transmembrane region" description="Helical" evidence="10">
    <location>
        <begin position="50"/>
        <end position="69"/>
    </location>
</feature>
<feature type="region of interest" description="Disordered" evidence="9">
    <location>
        <begin position="323"/>
        <end position="360"/>
    </location>
</feature>
<evidence type="ECO:0000256" key="4">
    <source>
        <dbReference type="ARBA" id="ARBA00022821"/>
    </source>
</evidence>
<dbReference type="Pfam" id="PF03094">
    <property type="entry name" value="Mlo"/>
    <property type="match status" value="2"/>
</dbReference>
<keyword evidence="6 10" id="KW-1133">Transmembrane helix</keyword>
<feature type="non-terminal residue" evidence="11">
    <location>
        <position position="1"/>
    </location>
</feature>
<dbReference type="InterPro" id="IPR004326">
    <property type="entry name" value="Mlo"/>
</dbReference>
<accession>A0A8S9GUT1</accession>
<dbReference type="PANTHER" id="PTHR31942:SF77">
    <property type="entry name" value="MLO-LIKE PROTEIN 14"/>
    <property type="match status" value="1"/>
</dbReference>
<keyword evidence="7 10" id="KW-0472">Membrane</keyword>
<dbReference type="GO" id="GO:0005516">
    <property type="term" value="F:calmodulin binding"/>
    <property type="evidence" value="ECO:0007669"/>
    <property type="project" value="UniProtKB-KW"/>
</dbReference>
<evidence type="ECO:0000256" key="2">
    <source>
        <dbReference type="ARBA" id="ARBA00006574"/>
    </source>
</evidence>
<gene>
    <name evidence="11" type="ORF">F2Q70_00020809</name>
</gene>
<evidence type="ECO:0000256" key="6">
    <source>
        <dbReference type="ARBA" id="ARBA00022989"/>
    </source>
</evidence>